<reference evidence="1" key="1">
    <citation type="journal article" date="2014" name="Front. Microbiol.">
        <title>High frequency of phylogenetically diverse reductive dehalogenase-homologous genes in deep subseafloor sedimentary metagenomes.</title>
        <authorList>
            <person name="Kawai M."/>
            <person name="Futagami T."/>
            <person name="Toyoda A."/>
            <person name="Takaki Y."/>
            <person name="Nishi S."/>
            <person name="Hori S."/>
            <person name="Arai W."/>
            <person name="Tsubouchi T."/>
            <person name="Morono Y."/>
            <person name="Uchiyama I."/>
            <person name="Ito T."/>
            <person name="Fujiyama A."/>
            <person name="Inagaki F."/>
            <person name="Takami H."/>
        </authorList>
    </citation>
    <scope>NUCLEOTIDE SEQUENCE</scope>
    <source>
        <strain evidence="1">Expedition CK06-06</strain>
    </source>
</reference>
<accession>X0SV46</accession>
<proteinExistence type="predicted"/>
<evidence type="ECO:0000313" key="1">
    <source>
        <dbReference type="EMBL" id="GAF67680.1"/>
    </source>
</evidence>
<organism evidence="1">
    <name type="scientific">marine sediment metagenome</name>
    <dbReference type="NCBI Taxonomy" id="412755"/>
    <lineage>
        <taxon>unclassified sequences</taxon>
        <taxon>metagenomes</taxon>
        <taxon>ecological metagenomes</taxon>
    </lineage>
</organism>
<dbReference type="AlphaFoldDB" id="X0SV46"/>
<evidence type="ECO:0008006" key="2">
    <source>
        <dbReference type="Google" id="ProtNLM"/>
    </source>
</evidence>
<name>X0SV46_9ZZZZ</name>
<sequence>MTTHLSPISQASMNGDLGLDYVFAQQEILEQLVDKLSVLGLITLYGDVGASGTTVLRITNWTGAGFAVPFDTMDSETAPIIPKSIETDFDSLSIARLGLGHEETWQQEIINREPGVSLDALVAKVPESLMLTFRQKMTVVGAGFADATGDGAAQWSFDDELDLATAFLEQDGTFAAPNTMRHREQFTDLRTALRGEPAYNTPEIQNAINSVRPGGGAFDFLGFSNFASNDVTEATGAHQGFAWTPGAIGWVVGNSMPVKVRNPSTAMYIPQFGLVIQESADSKVATALYNANAWVGFGALTKKVFPQRRIISKVH</sequence>
<comment type="caution">
    <text evidence="1">The sequence shown here is derived from an EMBL/GenBank/DDBJ whole genome shotgun (WGS) entry which is preliminary data.</text>
</comment>
<protein>
    <recommendedName>
        <fullName evidence="2">Major capsid protein</fullName>
    </recommendedName>
</protein>
<dbReference type="EMBL" id="BARS01006306">
    <property type="protein sequence ID" value="GAF67680.1"/>
    <property type="molecule type" value="Genomic_DNA"/>
</dbReference>
<gene>
    <name evidence="1" type="ORF">S01H1_12307</name>
</gene>